<gene>
    <name evidence="2" type="ORF">BN977_03112</name>
</gene>
<dbReference type="OrthoDB" id="9814325at2"/>
<evidence type="ECO:0008006" key="4">
    <source>
        <dbReference type="Google" id="ProtNLM"/>
    </source>
</evidence>
<dbReference type="EMBL" id="CCBB010000001">
    <property type="protein sequence ID" value="CDO08293.1"/>
    <property type="molecule type" value="Genomic_DNA"/>
</dbReference>
<dbReference type="SUPFAM" id="SSF53300">
    <property type="entry name" value="vWA-like"/>
    <property type="match status" value="1"/>
</dbReference>
<feature type="transmembrane region" description="Helical" evidence="1">
    <location>
        <begin position="273"/>
        <end position="293"/>
    </location>
</feature>
<keyword evidence="1" id="KW-0472">Membrane</keyword>
<dbReference type="RefSeq" id="WP_036398117.1">
    <property type="nucleotide sequence ID" value="NZ_CCBB010000001.1"/>
</dbReference>
<accession>W9AS09</accession>
<dbReference type="STRING" id="258533.BN977_03112"/>
<keyword evidence="3" id="KW-1185">Reference proteome</keyword>
<keyword evidence="1" id="KW-1133">Transmembrane helix</keyword>
<feature type="transmembrane region" description="Helical" evidence="1">
    <location>
        <begin position="6"/>
        <end position="28"/>
    </location>
</feature>
<dbReference type="Gene3D" id="3.40.50.410">
    <property type="entry name" value="von Willebrand factor, type A domain"/>
    <property type="match status" value="1"/>
</dbReference>
<proteinExistence type="predicted"/>
<protein>
    <recommendedName>
        <fullName evidence="4">VWFA domain-containing protein</fullName>
    </recommendedName>
</protein>
<dbReference type="InterPro" id="IPR036465">
    <property type="entry name" value="vWFA_dom_sf"/>
</dbReference>
<organism evidence="2 3">
    <name type="scientific">Mycolicibacterium cosmeticum</name>
    <dbReference type="NCBI Taxonomy" id="258533"/>
    <lineage>
        <taxon>Bacteria</taxon>
        <taxon>Bacillati</taxon>
        <taxon>Actinomycetota</taxon>
        <taxon>Actinomycetes</taxon>
        <taxon>Mycobacteriales</taxon>
        <taxon>Mycobacteriaceae</taxon>
        <taxon>Mycolicibacterium</taxon>
    </lineage>
</organism>
<keyword evidence="1" id="KW-0812">Transmembrane</keyword>
<evidence type="ECO:0000313" key="2">
    <source>
        <dbReference type="EMBL" id="CDO08293.1"/>
    </source>
</evidence>
<name>W9AS09_MYCCO</name>
<dbReference type="AlphaFoldDB" id="W9AS09"/>
<dbReference type="Proteomes" id="UP000028870">
    <property type="component" value="Unassembled WGS sequence"/>
</dbReference>
<evidence type="ECO:0000313" key="3">
    <source>
        <dbReference type="Proteomes" id="UP000028870"/>
    </source>
</evidence>
<dbReference type="eggNOG" id="COG2304">
    <property type="taxonomic scope" value="Bacteria"/>
</dbReference>
<evidence type="ECO:0000256" key="1">
    <source>
        <dbReference type="SAM" id="Phobius"/>
    </source>
</evidence>
<reference evidence="2" key="2">
    <citation type="submission" date="2014-03" db="EMBL/GenBank/DDBJ databases">
        <authorList>
            <person name="Urmite Genomes"/>
        </authorList>
    </citation>
    <scope>NUCLEOTIDE SEQUENCE</scope>
    <source>
        <strain evidence="2">DSM 44829</strain>
    </source>
</reference>
<reference evidence="2" key="1">
    <citation type="submission" date="2014-03" db="EMBL/GenBank/DDBJ databases">
        <title>Draft Genome Sequence of Mycobacterium cosmeticum DSM 44829.</title>
        <authorList>
            <person name="Croce O."/>
            <person name="Robert C."/>
            <person name="Raoult D."/>
            <person name="Drancourt M."/>
        </authorList>
    </citation>
    <scope>NUCLEOTIDE SEQUENCE [LARGE SCALE GENOMIC DNA]</scope>
    <source>
        <strain evidence="2">DSM 44829</strain>
    </source>
</reference>
<feature type="transmembrane region" description="Helical" evidence="1">
    <location>
        <begin position="40"/>
        <end position="62"/>
    </location>
</feature>
<comment type="caution">
    <text evidence="2">The sequence shown here is derived from an EMBL/GenBank/DDBJ whole genome shotgun (WGS) entry which is preliminary data.</text>
</comment>
<sequence>MRFLPVLHPVLLLMLTAVILWCAGAAVLRIRSAGWPRKALWRWAGVTGAAALLVLACARPVFGDDVQTRPVGETAPNVFVVLDRSSDMAAAMDTARADIGALIARYPQGRFALISFAAEPSLDWPLSADTWSLRPVVAALRPDPEPVDGIGAPNPGAAATVLRYQLISARQQYPRADNLVFYLGAGAPGSAAPAREFDLPATAVTGGAVLGYADTDAGTLQRIAGQIGVPYLPRAGAAPLDRAGAAPLDTVLPDDPQNRRQTPTEAAVRLTEIYWAAAAVAGALLLAELFAILREFRRTRSVDVAALQ</sequence>